<proteinExistence type="predicted"/>
<gene>
    <name evidence="2" type="ORF">DXN05_10135</name>
</gene>
<dbReference type="Gene3D" id="3.40.50.150">
    <property type="entry name" value="Vaccinia Virus protein VP39"/>
    <property type="match status" value="1"/>
</dbReference>
<evidence type="ECO:0000313" key="2">
    <source>
        <dbReference type="EMBL" id="RFM29103.1"/>
    </source>
</evidence>
<dbReference type="EMBL" id="QTJU01000002">
    <property type="protein sequence ID" value="RFM29103.1"/>
    <property type="molecule type" value="Genomic_DNA"/>
</dbReference>
<keyword evidence="3" id="KW-1185">Reference proteome</keyword>
<dbReference type="AlphaFoldDB" id="A0A3E1NMF7"/>
<accession>A0A3E1NMF7</accession>
<dbReference type="InterPro" id="IPR029063">
    <property type="entry name" value="SAM-dependent_MTases_sf"/>
</dbReference>
<keyword evidence="2" id="KW-0489">Methyltransferase</keyword>
<feature type="domain" description="Methyltransferase type 11" evidence="1">
    <location>
        <begin position="116"/>
        <end position="199"/>
    </location>
</feature>
<dbReference type="RefSeq" id="WP_116847087.1">
    <property type="nucleotide sequence ID" value="NZ_QTJU01000002.1"/>
</dbReference>
<reference evidence="2 3" key="1">
    <citation type="submission" date="2018-08" db="EMBL/GenBank/DDBJ databases">
        <title>Chitinophagaceae sp. K23C18032701, a novel bacterium isolated from forest soil.</title>
        <authorList>
            <person name="Wang C."/>
        </authorList>
    </citation>
    <scope>NUCLEOTIDE SEQUENCE [LARGE SCALE GENOMIC DNA]</scope>
    <source>
        <strain evidence="2 3">K23C18032701</strain>
    </source>
</reference>
<dbReference type="GO" id="GO:0032259">
    <property type="term" value="P:methylation"/>
    <property type="evidence" value="ECO:0007669"/>
    <property type="project" value="UniProtKB-KW"/>
</dbReference>
<dbReference type="InterPro" id="IPR013216">
    <property type="entry name" value="Methyltransf_11"/>
</dbReference>
<organism evidence="2 3">
    <name type="scientific">Deminuibacter soli</name>
    <dbReference type="NCBI Taxonomy" id="2291815"/>
    <lineage>
        <taxon>Bacteria</taxon>
        <taxon>Pseudomonadati</taxon>
        <taxon>Bacteroidota</taxon>
        <taxon>Chitinophagia</taxon>
        <taxon>Chitinophagales</taxon>
        <taxon>Chitinophagaceae</taxon>
        <taxon>Deminuibacter</taxon>
    </lineage>
</organism>
<evidence type="ECO:0000313" key="3">
    <source>
        <dbReference type="Proteomes" id="UP000261284"/>
    </source>
</evidence>
<dbReference type="OrthoDB" id="9805171at2"/>
<dbReference type="Pfam" id="PF08241">
    <property type="entry name" value="Methyltransf_11"/>
    <property type="match status" value="1"/>
</dbReference>
<sequence length="286" mass="32367">MISTLKRTARQGLNAIQKSLAKNIDYLHTQSPYNKLMAELHTKADFTQYAPYTQYREEFEQKIKELGSAYVKLGGIKYHLNRFKGNLSFREAGTNDSGLNARMRFCLSIIKSYFPGAQTAYLAEHDTVFHQVVAAQTTLQLTTSYYKPGAPLHQDLTALTYPDNAFDVSLSFEDLEHIPDYKKAVAELFRVTKKGGHVLLSTPFVIENDKTLVRATIDSTGKITHLQTPEYHGDPMNPQGILCFYHFGWDLLDDFRKAGFSAVKIITGYDTGKMMLGLQLFIMAQK</sequence>
<name>A0A3E1NMF7_9BACT</name>
<dbReference type="SUPFAM" id="SSF53335">
    <property type="entry name" value="S-adenosyl-L-methionine-dependent methyltransferases"/>
    <property type="match status" value="1"/>
</dbReference>
<dbReference type="GO" id="GO:0008757">
    <property type="term" value="F:S-adenosylmethionine-dependent methyltransferase activity"/>
    <property type="evidence" value="ECO:0007669"/>
    <property type="project" value="InterPro"/>
</dbReference>
<dbReference type="Proteomes" id="UP000261284">
    <property type="component" value="Unassembled WGS sequence"/>
</dbReference>
<keyword evidence="2" id="KW-0808">Transferase</keyword>
<comment type="caution">
    <text evidence="2">The sequence shown here is derived from an EMBL/GenBank/DDBJ whole genome shotgun (WGS) entry which is preliminary data.</text>
</comment>
<evidence type="ECO:0000259" key="1">
    <source>
        <dbReference type="Pfam" id="PF08241"/>
    </source>
</evidence>
<protein>
    <submittedName>
        <fullName evidence="2">SAM-dependent methyltransferase</fullName>
    </submittedName>
</protein>